<keyword evidence="1" id="KW-0175">Coiled coil</keyword>
<protein>
    <submittedName>
        <fullName evidence="2">Uncharacterized protein</fullName>
    </submittedName>
</protein>
<keyword evidence="3" id="KW-1185">Reference proteome</keyword>
<evidence type="ECO:0000313" key="3">
    <source>
        <dbReference type="Proteomes" id="UP001176961"/>
    </source>
</evidence>
<name>A0AA36HHC2_CYLNA</name>
<accession>A0AA36HHC2</accession>
<dbReference type="Proteomes" id="UP001176961">
    <property type="component" value="Unassembled WGS sequence"/>
</dbReference>
<dbReference type="EMBL" id="CATQJL010000341">
    <property type="protein sequence ID" value="CAJ0610633.1"/>
    <property type="molecule type" value="Genomic_DNA"/>
</dbReference>
<dbReference type="AlphaFoldDB" id="A0AA36HHC2"/>
<proteinExistence type="predicted"/>
<evidence type="ECO:0000256" key="1">
    <source>
        <dbReference type="SAM" id="Coils"/>
    </source>
</evidence>
<evidence type="ECO:0000313" key="2">
    <source>
        <dbReference type="EMBL" id="CAJ0610633.1"/>
    </source>
</evidence>
<reference evidence="2" key="1">
    <citation type="submission" date="2023-07" db="EMBL/GenBank/DDBJ databases">
        <authorList>
            <consortium name="CYATHOMIX"/>
        </authorList>
    </citation>
    <scope>NUCLEOTIDE SEQUENCE</scope>
    <source>
        <strain evidence="2">N/A</strain>
    </source>
</reference>
<gene>
    <name evidence="2" type="ORF">CYNAS_LOCUS22616</name>
</gene>
<comment type="caution">
    <text evidence="2">The sequence shown here is derived from an EMBL/GenBank/DDBJ whole genome shotgun (WGS) entry which is preliminary data.</text>
</comment>
<sequence>MAKDDERDAPPTIGSGYIGAQMTRALRALQEAANREQRQSAQARVDRWSRLLDGKALDLLQHGSRTPIEGAPAWATPEVVTGGFATGALLAGGPLLDWERHLAAQVLDTGTGNERQRLNAWCLGDEGMAWLHARLQQGDYRVGVPEESALLTVAWLLQQGAHAQVEAILAAIVGWFPSLRFYPEPVPLAAGTEKLPAGGDFTLFVETAGAVVAQLQRRTSSARVKTQHHVLMQWRPLYATAVGLLLQTWRDGQPCMQFPQDWLPDAKQAVATFRTLRRQSPARKASRHRDVELLEYLALCVDGVVLTPHQRSRVGQIVNDHAGKHGVPDSDTYAARMRFEQESVAAPPHAALARIAANRLRLFPADAGVVDVASLQRDVQPDEATSLVAAGSVLPRTLRQHVARCQQGTVEQLIEAGLVPSLESLALLLPQLGARVAERGFTDPAHGRLYAACRTAFDARRSLLLLNLQSQVRMAELPWAAGLESERQRGTPAAQRMLGDVVALALRHYPETPLPNPLLRQLRSLADSAGADLPLAEELAADIFMGAFAPGFAAAARHAGRFTAGSLYARYYGIDSMMLERLGEPRPRTGRRSQHRVDDLAGLCLARADLAPGQAGPAANGAVIEQVQILTTHNLAVLFDRFQLDAVLAEELPDMIQRGFSAVCTDLQQVAPHWHAWLTARKRGAYAWRQMVFFLSRLDDAGLAQSMATLRSLFAAQPSGFQRRFAPAMDGLVVASQGGQPAQVLLGWSPQSWLRPYTPEGYLSSHPSEWTEFCDVGRLVTVEDYQIVENAYLDAIRRFCVAAGVDSLCIHSLERRESRDYHEGQPLDLDGIERVARDALRNVIWCKLVSETAEVHFGYDYYMYLVSSVDAESALLEADPLLNIQRYRSPYLREEEE</sequence>
<feature type="coiled-coil region" evidence="1">
    <location>
        <begin position="19"/>
        <end position="46"/>
    </location>
</feature>
<organism evidence="2 3">
    <name type="scientific">Cylicocyclus nassatus</name>
    <name type="common">Nematode worm</name>
    <dbReference type="NCBI Taxonomy" id="53992"/>
    <lineage>
        <taxon>Eukaryota</taxon>
        <taxon>Metazoa</taxon>
        <taxon>Ecdysozoa</taxon>
        <taxon>Nematoda</taxon>
        <taxon>Chromadorea</taxon>
        <taxon>Rhabditida</taxon>
        <taxon>Rhabditina</taxon>
        <taxon>Rhabditomorpha</taxon>
        <taxon>Strongyloidea</taxon>
        <taxon>Strongylidae</taxon>
        <taxon>Cylicocyclus</taxon>
    </lineage>
</organism>